<evidence type="ECO:0000256" key="1">
    <source>
        <dbReference type="ARBA" id="ARBA00008853"/>
    </source>
</evidence>
<dbReference type="PANTHER" id="PTHR10907:SF47">
    <property type="entry name" value="REGUCALCIN"/>
    <property type="match status" value="1"/>
</dbReference>
<dbReference type="Pfam" id="PF08450">
    <property type="entry name" value="SGL"/>
    <property type="match status" value="1"/>
</dbReference>
<dbReference type="GO" id="GO:0016787">
    <property type="term" value="F:hydrolase activity"/>
    <property type="evidence" value="ECO:0007669"/>
    <property type="project" value="UniProtKB-KW"/>
</dbReference>
<gene>
    <name evidence="3" type="ORF">ACFP1K_08805</name>
</gene>
<dbReference type="Gene3D" id="2.120.10.30">
    <property type="entry name" value="TolB, C-terminal domain"/>
    <property type="match status" value="1"/>
</dbReference>
<accession>A0ABW1ND79</accession>
<dbReference type="InterPro" id="IPR005511">
    <property type="entry name" value="SMP-30"/>
</dbReference>
<dbReference type="Proteomes" id="UP001596137">
    <property type="component" value="Unassembled WGS sequence"/>
</dbReference>
<keyword evidence="3" id="KW-0378">Hydrolase</keyword>
<sequence length="301" mass="31615">MSPHTAMDTVPRWPAVVASTEVFALGECPVWDPTRDRVVWVDVDAGTVHEGRLDGDQVHCTRSHKVDQTAGAVAVSPAGDLLVAGTQALLTVTTEGARLSGPVILPPGGRRLNDGACDPAGAFLVGSMTLSEEDTPGTEVLVRVERDGGLTVLDDDLTLSNGLAWSADGTVLYSIDSIPGVIWARPYDAATGTAGPRREWLRFTDGLPDGMCVDAEDHVWVAVWGAGQVRRYAPDATLAAVVDVPAPHTTSMAFLGDRLLITTATFGLTPEQLAEYPDSGRLFLAGTGTTGLPPAYWSGAS</sequence>
<keyword evidence="4" id="KW-1185">Reference proteome</keyword>
<dbReference type="InterPro" id="IPR013658">
    <property type="entry name" value="SGL"/>
</dbReference>
<dbReference type="PANTHER" id="PTHR10907">
    <property type="entry name" value="REGUCALCIN"/>
    <property type="match status" value="1"/>
</dbReference>
<reference evidence="4" key="1">
    <citation type="journal article" date="2019" name="Int. J. Syst. Evol. Microbiol.">
        <title>The Global Catalogue of Microorganisms (GCM) 10K type strain sequencing project: providing services to taxonomists for standard genome sequencing and annotation.</title>
        <authorList>
            <consortium name="The Broad Institute Genomics Platform"/>
            <consortium name="The Broad Institute Genome Sequencing Center for Infectious Disease"/>
            <person name="Wu L."/>
            <person name="Ma J."/>
        </authorList>
    </citation>
    <scope>NUCLEOTIDE SEQUENCE [LARGE SCALE GENOMIC DNA]</scope>
    <source>
        <strain evidence="4">JCM 30346</strain>
    </source>
</reference>
<comment type="caution">
    <text evidence="3">The sequence shown here is derived from an EMBL/GenBank/DDBJ whole genome shotgun (WGS) entry which is preliminary data.</text>
</comment>
<feature type="domain" description="SMP-30/Gluconolactonase/LRE-like region" evidence="2">
    <location>
        <begin position="25"/>
        <end position="264"/>
    </location>
</feature>
<dbReference type="RefSeq" id="WP_380748890.1">
    <property type="nucleotide sequence ID" value="NZ_JBHSRF010000008.1"/>
</dbReference>
<name>A0ABW1ND79_9ACTN</name>
<protein>
    <submittedName>
        <fullName evidence="3">SMP-30/gluconolactonase/LRE family protein</fullName>
        <ecNumber evidence="3">3.1.1.99</ecNumber>
    </submittedName>
</protein>
<dbReference type="InterPro" id="IPR011042">
    <property type="entry name" value="6-blade_b-propeller_TolB-like"/>
</dbReference>
<comment type="similarity">
    <text evidence="1">Belongs to the SMP-30/CGR1 family.</text>
</comment>
<dbReference type="SUPFAM" id="SSF63829">
    <property type="entry name" value="Calcium-dependent phosphotriesterase"/>
    <property type="match status" value="1"/>
</dbReference>
<evidence type="ECO:0000259" key="2">
    <source>
        <dbReference type="Pfam" id="PF08450"/>
    </source>
</evidence>
<evidence type="ECO:0000313" key="4">
    <source>
        <dbReference type="Proteomes" id="UP001596137"/>
    </source>
</evidence>
<evidence type="ECO:0000313" key="3">
    <source>
        <dbReference type="EMBL" id="MFC6081256.1"/>
    </source>
</evidence>
<organism evidence="3 4">
    <name type="scientific">Sphaerisporangium aureirubrum</name>
    <dbReference type="NCBI Taxonomy" id="1544736"/>
    <lineage>
        <taxon>Bacteria</taxon>
        <taxon>Bacillati</taxon>
        <taxon>Actinomycetota</taxon>
        <taxon>Actinomycetes</taxon>
        <taxon>Streptosporangiales</taxon>
        <taxon>Streptosporangiaceae</taxon>
        <taxon>Sphaerisporangium</taxon>
    </lineage>
</organism>
<dbReference type="EC" id="3.1.1.99" evidence="3"/>
<dbReference type="PRINTS" id="PR01790">
    <property type="entry name" value="SMP30FAMILY"/>
</dbReference>
<proteinExistence type="inferred from homology"/>
<dbReference type="EMBL" id="JBHSRF010000008">
    <property type="protein sequence ID" value="MFC6081256.1"/>
    <property type="molecule type" value="Genomic_DNA"/>
</dbReference>